<organism evidence="2 3">
    <name type="scientific">Blastomyces silverae</name>
    <dbReference type="NCBI Taxonomy" id="2060906"/>
    <lineage>
        <taxon>Eukaryota</taxon>
        <taxon>Fungi</taxon>
        <taxon>Dikarya</taxon>
        <taxon>Ascomycota</taxon>
        <taxon>Pezizomycotina</taxon>
        <taxon>Eurotiomycetes</taxon>
        <taxon>Eurotiomycetidae</taxon>
        <taxon>Onygenales</taxon>
        <taxon>Ajellomycetaceae</taxon>
        <taxon>Blastomyces</taxon>
    </lineage>
</organism>
<keyword evidence="1" id="KW-1133">Transmembrane helix</keyword>
<keyword evidence="3" id="KW-1185">Reference proteome</keyword>
<evidence type="ECO:0000313" key="3">
    <source>
        <dbReference type="Proteomes" id="UP000053573"/>
    </source>
</evidence>
<sequence length="90" mass="10631">MYAITKFIQTLQVYSLRTNAVLEYFRNALLLSCMIILFIEGIARRNTRPRMPVRMPTTRTGARIYRRVLSRNARLEVDILPTIPEEEEEE</sequence>
<feature type="transmembrane region" description="Helical" evidence="1">
    <location>
        <begin position="24"/>
        <end position="43"/>
    </location>
</feature>
<dbReference type="AlphaFoldDB" id="A0A0H1B341"/>
<keyword evidence="1" id="KW-0472">Membrane</keyword>
<comment type="caution">
    <text evidence="2">The sequence shown here is derived from an EMBL/GenBank/DDBJ whole genome shotgun (WGS) entry which is preliminary data.</text>
</comment>
<reference evidence="3" key="1">
    <citation type="journal article" date="2015" name="PLoS Genet.">
        <title>The dynamic genome and transcriptome of the human fungal pathogen Blastomyces and close relative Emmonsia.</title>
        <authorList>
            <person name="Munoz J.F."/>
            <person name="Gauthier G.M."/>
            <person name="Desjardins C.A."/>
            <person name="Gallo J.E."/>
            <person name="Holder J."/>
            <person name="Sullivan T.D."/>
            <person name="Marty A.J."/>
            <person name="Carmen J.C."/>
            <person name="Chen Z."/>
            <person name="Ding L."/>
            <person name="Gujja S."/>
            <person name="Magrini V."/>
            <person name="Misas E."/>
            <person name="Mitreva M."/>
            <person name="Priest M."/>
            <person name="Saif S."/>
            <person name="Whiston E.A."/>
            <person name="Young S."/>
            <person name="Zeng Q."/>
            <person name="Goldman W.E."/>
            <person name="Mardis E.R."/>
            <person name="Taylor J.W."/>
            <person name="McEwen J.G."/>
            <person name="Clay O.K."/>
            <person name="Klein B.S."/>
            <person name="Cuomo C.A."/>
        </authorList>
    </citation>
    <scope>NUCLEOTIDE SEQUENCE [LARGE SCALE GENOMIC DNA]</scope>
    <source>
        <strain evidence="3">UAMH 139</strain>
    </source>
</reference>
<name>A0A0H1B341_9EURO</name>
<dbReference type="EMBL" id="LDEV01003609">
    <property type="protein sequence ID" value="KLJ05498.1"/>
    <property type="molecule type" value="Genomic_DNA"/>
</dbReference>
<gene>
    <name evidence="2" type="ORF">EMPG_11013</name>
</gene>
<keyword evidence="1" id="KW-0812">Transmembrane</keyword>
<dbReference type="OrthoDB" id="4182635at2759"/>
<dbReference type="Proteomes" id="UP000053573">
    <property type="component" value="Unassembled WGS sequence"/>
</dbReference>
<evidence type="ECO:0000313" key="2">
    <source>
        <dbReference type="EMBL" id="KLJ05498.1"/>
    </source>
</evidence>
<evidence type="ECO:0000256" key="1">
    <source>
        <dbReference type="SAM" id="Phobius"/>
    </source>
</evidence>
<proteinExistence type="predicted"/>
<protein>
    <submittedName>
        <fullName evidence="2">Uncharacterized protein</fullName>
    </submittedName>
</protein>
<accession>A0A0H1B341</accession>